<feature type="compositionally biased region" description="Polar residues" evidence="4">
    <location>
        <begin position="1025"/>
        <end position="1040"/>
    </location>
</feature>
<organism evidence="9 10">
    <name type="scientific">Crassostrea virginica</name>
    <name type="common">Eastern oyster</name>
    <dbReference type="NCBI Taxonomy" id="6565"/>
    <lineage>
        <taxon>Eukaryota</taxon>
        <taxon>Metazoa</taxon>
        <taxon>Spiralia</taxon>
        <taxon>Lophotrochozoa</taxon>
        <taxon>Mollusca</taxon>
        <taxon>Bivalvia</taxon>
        <taxon>Autobranchia</taxon>
        <taxon>Pteriomorphia</taxon>
        <taxon>Ostreida</taxon>
        <taxon>Ostreoidea</taxon>
        <taxon>Ostreidae</taxon>
        <taxon>Crassostrea</taxon>
    </lineage>
</organism>
<dbReference type="InterPro" id="IPR003961">
    <property type="entry name" value="FN3_dom"/>
</dbReference>
<dbReference type="KEGG" id="cvn:111119374"/>
<feature type="domain" description="Ig-like" evidence="7">
    <location>
        <begin position="323"/>
        <end position="417"/>
    </location>
</feature>
<accession>A0A8B8CH86</accession>
<evidence type="ECO:0000313" key="10">
    <source>
        <dbReference type="RefSeq" id="XP_022315178.1"/>
    </source>
</evidence>
<keyword evidence="2 5" id="KW-0472">Membrane</keyword>
<comment type="subcellular location">
    <subcellularLocation>
        <location evidence="1">Membrane</location>
        <topology evidence="1">Single-pass membrane protein</topology>
    </subcellularLocation>
</comment>
<evidence type="ECO:0000259" key="8">
    <source>
        <dbReference type="PROSITE" id="PS50853"/>
    </source>
</evidence>
<dbReference type="CDD" id="cd00063">
    <property type="entry name" value="FN3"/>
    <property type="match status" value="1"/>
</dbReference>
<dbReference type="InterPro" id="IPR007110">
    <property type="entry name" value="Ig-like_dom"/>
</dbReference>
<feature type="transmembrane region" description="Helical" evidence="5">
    <location>
        <begin position="639"/>
        <end position="661"/>
    </location>
</feature>
<keyword evidence="5" id="KW-1133">Transmembrane helix</keyword>
<sequence length="1053" mass="116219">MKVGIFAAVVLFGVFVNAEDDVILAVLGSTVVLDCKIPQTDALVWDRPDGTVIAIRGVVRPTVNASRFVLQNNTVLESLSIHDLLLQDDGLYRCYDLANAGMKQNFTVNIFVRPTVFSVRGPDRVVDEGTLQTVTCQADGGKPPPLVRWYLLGPNTNATTYIGHNLDSIHSNGTISRLNTLQLTIDRNMYKGSLICDASIQYFYQVQQTVILDVNLVPLAPEFESFSGLFDDGETRSIMCHSNGSRPAANIYWILNGTRINSTTSQVVKNSDGTYFVQGTLVRHLTRSMENTVLSCVVTNDVLQKTNAKTLSQSVTLLPNYSPTISADNGTRSVIEGSPLVFHCVIEARPLPPSNQQLWFLNGNPILDPTFNITRTDLSVSKLTTTLLVQHFQRDQSGQYSCQGHNHLGAAKSLPVTVQVLHSPICSFSGVQKHAVRIGDHVSLTCRVTANPNNVTMRWRYIRNNAPIKSGLLGTVESQTVSSSTILIDIASMGQYSDIACVASNNVGDMMFPCLYRIVEPSPPEIPLNCSTRTLSQTSVRIECTPGFNGGSPQHFLLQSTDSSQGNSQFHTISNNSSPMFTVDGLTADSNYTLRMCSASSAFARTISCGAPVQATTSPAGTVNKKRLSSIAESSATPYIIGGVVGFLVLVILISVLGYCLHKKRKRGGNPLRSNQIPWRTNEWLKHRGDNSTNVEITPGIHNAAFEEDKIHPHKITSDITENQNKSIYHHDNEKLRNLEERESIKLSKAKALTLFTLSKECHSQESEKRVGLDFLDEQVTDLDELSNPRSPGLVLFNNIPRRDFSFSETELDLISTEDKAQRSDSQFHPSLSAETKLVSRSTHTLPNFKRNSVKRGHEHIEDDDPGIRSKEILKETFISRYTLEFQGKDENVSGQIPQNSPASSTSNLSGIGSHRGAPRRQSYTLAVSSDEEGSTLVRDVLSSTAIHPSSIYDVPMNSGGFRVEDFEAQEKNNGDLNTDVEIANIFSPEEILFDQEGYLMEKEKTLNTSCQEIKEKVETRENTTENYDSASQNCKSTMETNKEQDSSYGAYF</sequence>
<dbReference type="InterPro" id="IPR013783">
    <property type="entry name" value="Ig-like_fold"/>
</dbReference>
<keyword evidence="5" id="KW-0812">Transmembrane</keyword>
<reference evidence="10" key="1">
    <citation type="submission" date="2025-08" db="UniProtKB">
        <authorList>
            <consortium name="RefSeq"/>
        </authorList>
    </citation>
    <scope>IDENTIFICATION</scope>
    <source>
        <tissue evidence="10">Whole sample</tissue>
    </source>
</reference>
<evidence type="ECO:0000256" key="2">
    <source>
        <dbReference type="ARBA" id="ARBA00023136"/>
    </source>
</evidence>
<name>A0A8B8CH86_CRAVI</name>
<dbReference type="GO" id="GO:0016020">
    <property type="term" value="C:membrane"/>
    <property type="evidence" value="ECO:0007669"/>
    <property type="project" value="UniProtKB-SubCell"/>
</dbReference>
<evidence type="ECO:0000256" key="4">
    <source>
        <dbReference type="SAM" id="MobiDB-lite"/>
    </source>
</evidence>
<evidence type="ECO:0000256" key="5">
    <source>
        <dbReference type="SAM" id="Phobius"/>
    </source>
</evidence>
<keyword evidence="6" id="KW-0732">Signal</keyword>
<gene>
    <name evidence="10" type="primary">LOC111119374</name>
</gene>
<feature type="compositionally biased region" description="Polar residues" evidence="4">
    <location>
        <begin position="893"/>
        <end position="911"/>
    </location>
</feature>
<feature type="region of interest" description="Disordered" evidence="4">
    <location>
        <begin position="1022"/>
        <end position="1053"/>
    </location>
</feature>
<keyword evidence="9" id="KW-1185">Reference proteome</keyword>
<dbReference type="OrthoDB" id="6113329at2759"/>
<dbReference type="PANTHER" id="PTHR23278">
    <property type="entry name" value="SIDESTEP PROTEIN"/>
    <property type="match status" value="1"/>
</dbReference>
<feature type="signal peptide" evidence="6">
    <location>
        <begin position="1"/>
        <end position="18"/>
    </location>
</feature>
<feature type="compositionally biased region" description="Polar residues" evidence="4">
    <location>
        <begin position="824"/>
        <end position="846"/>
    </location>
</feature>
<evidence type="ECO:0000256" key="3">
    <source>
        <dbReference type="ARBA" id="ARBA00023157"/>
    </source>
</evidence>
<evidence type="ECO:0000256" key="1">
    <source>
        <dbReference type="ARBA" id="ARBA00004167"/>
    </source>
</evidence>
<dbReference type="RefSeq" id="XP_022315178.1">
    <property type="nucleotide sequence ID" value="XM_022459470.1"/>
</dbReference>
<dbReference type="AlphaFoldDB" id="A0A8B8CH86"/>
<dbReference type="InterPro" id="IPR036179">
    <property type="entry name" value="Ig-like_dom_sf"/>
</dbReference>
<dbReference type="SUPFAM" id="SSF48726">
    <property type="entry name" value="Immunoglobulin"/>
    <property type="match status" value="5"/>
</dbReference>
<feature type="domain" description="Fibronectin type-III" evidence="8">
    <location>
        <begin position="523"/>
        <end position="620"/>
    </location>
</feature>
<dbReference type="PANTHER" id="PTHR23278:SF19">
    <property type="entry name" value="OBSCURIN"/>
    <property type="match status" value="1"/>
</dbReference>
<dbReference type="Gene3D" id="2.60.40.10">
    <property type="entry name" value="Immunoglobulins"/>
    <property type="match status" value="6"/>
</dbReference>
<dbReference type="PROSITE" id="PS50835">
    <property type="entry name" value="IG_LIKE"/>
    <property type="match status" value="4"/>
</dbReference>
<keyword evidence="3" id="KW-1015">Disulfide bond</keyword>
<dbReference type="InterPro" id="IPR036116">
    <property type="entry name" value="FN3_sf"/>
</dbReference>
<dbReference type="Pfam" id="PF13927">
    <property type="entry name" value="Ig_3"/>
    <property type="match status" value="1"/>
</dbReference>
<dbReference type="Pfam" id="PF08205">
    <property type="entry name" value="C2-set_2"/>
    <property type="match status" value="2"/>
</dbReference>
<dbReference type="GeneID" id="111119374"/>
<feature type="region of interest" description="Disordered" evidence="4">
    <location>
        <begin position="821"/>
        <end position="846"/>
    </location>
</feature>
<dbReference type="InterPro" id="IPR013162">
    <property type="entry name" value="CD80_C2-set"/>
</dbReference>
<evidence type="ECO:0000259" key="7">
    <source>
        <dbReference type="PROSITE" id="PS50835"/>
    </source>
</evidence>
<feature type="domain" description="Ig-like" evidence="7">
    <location>
        <begin position="114"/>
        <end position="199"/>
    </location>
</feature>
<dbReference type="InterPro" id="IPR003599">
    <property type="entry name" value="Ig_sub"/>
</dbReference>
<feature type="chain" id="PRO_5034562477" evidence="6">
    <location>
        <begin position="19"/>
        <end position="1053"/>
    </location>
</feature>
<protein>
    <submittedName>
        <fullName evidence="10">Synaptogenesis protein syg-2-like isoform X1</fullName>
    </submittedName>
</protein>
<proteinExistence type="predicted"/>
<feature type="region of interest" description="Disordered" evidence="4">
    <location>
        <begin position="890"/>
        <end position="930"/>
    </location>
</feature>
<dbReference type="SUPFAM" id="SSF49265">
    <property type="entry name" value="Fibronectin type III"/>
    <property type="match status" value="1"/>
</dbReference>
<dbReference type="PROSITE" id="PS50853">
    <property type="entry name" value="FN3"/>
    <property type="match status" value="1"/>
</dbReference>
<evidence type="ECO:0000256" key="6">
    <source>
        <dbReference type="SAM" id="SignalP"/>
    </source>
</evidence>
<evidence type="ECO:0000313" key="9">
    <source>
        <dbReference type="Proteomes" id="UP000694844"/>
    </source>
</evidence>
<dbReference type="SMART" id="SM00409">
    <property type="entry name" value="IG"/>
    <property type="match status" value="4"/>
</dbReference>
<feature type="domain" description="Ig-like" evidence="7">
    <location>
        <begin position="221"/>
        <end position="312"/>
    </location>
</feature>
<dbReference type="SMART" id="SM00408">
    <property type="entry name" value="IGc2"/>
    <property type="match status" value="3"/>
</dbReference>
<dbReference type="InterPro" id="IPR003598">
    <property type="entry name" value="Ig_sub2"/>
</dbReference>
<feature type="domain" description="Ig-like" evidence="7">
    <location>
        <begin position="424"/>
        <end position="506"/>
    </location>
</feature>
<dbReference type="Proteomes" id="UP000694844">
    <property type="component" value="Chromosome 2"/>
</dbReference>